<feature type="domain" description="Fibrinogen C-terminal" evidence="2">
    <location>
        <begin position="133"/>
        <end position="319"/>
    </location>
</feature>
<evidence type="ECO:0000313" key="4">
    <source>
        <dbReference type="Proteomes" id="UP001374579"/>
    </source>
</evidence>
<dbReference type="InterPro" id="IPR000742">
    <property type="entry name" value="EGF"/>
</dbReference>
<dbReference type="InterPro" id="IPR036056">
    <property type="entry name" value="Fibrinogen-like_C"/>
</dbReference>
<name>A0AAN9BFZ4_9CAEN</name>
<dbReference type="Pfam" id="PF00147">
    <property type="entry name" value="Fibrinogen_C"/>
    <property type="match status" value="1"/>
</dbReference>
<accession>A0AAN9BFZ4</accession>
<dbReference type="InterPro" id="IPR002181">
    <property type="entry name" value="Fibrinogen_a/b/g_C_dom"/>
</dbReference>
<dbReference type="PROSITE" id="PS00022">
    <property type="entry name" value="EGF_1"/>
    <property type="match status" value="1"/>
</dbReference>
<dbReference type="PANTHER" id="PTHR19143">
    <property type="entry name" value="FIBRINOGEN/TENASCIN/ANGIOPOEITIN"/>
    <property type="match status" value="1"/>
</dbReference>
<keyword evidence="1" id="KW-0732">Signal</keyword>
<dbReference type="SUPFAM" id="SSF56496">
    <property type="entry name" value="Fibrinogen C-terminal domain-like"/>
    <property type="match status" value="1"/>
</dbReference>
<feature type="signal peptide" evidence="1">
    <location>
        <begin position="1"/>
        <end position="21"/>
    </location>
</feature>
<evidence type="ECO:0000259" key="2">
    <source>
        <dbReference type="PROSITE" id="PS51406"/>
    </source>
</evidence>
<dbReference type="Proteomes" id="UP001374579">
    <property type="component" value="Unassembled WGS sequence"/>
</dbReference>
<dbReference type="AlphaFoldDB" id="A0AAN9BFZ4"/>
<gene>
    <name evidence="3" type="ORF">V1264_020845</name>
</gene>
<sequence>MFAAVFILSITVAFHTVPVYGTVRHQHYATCPTAVTTIGQGPDTVIGRSLLDCVSRCSDSEDCRSVTVCSEGGAGQVMCSLRNETTLGQCVQDSSSTSCRLVYKKDESAGLTCENGGTPNGTRCHCPLPFAGRYCQRYMRDCTEGYEQGHELNEHAVHLIQPLTSPSPFPVKCYFMYGGATYPLWRFVSGTSWSSATWTQVKDGFGDDLNVDPDPNNYFIGLDKLHQLLSQASYTNSIRCRYGSAWEGRAVARYHNFTLGPEASGYQLSYNVFLSDSTDPAEDGLQSGSRFAAPGNDGNGCAGSRGAPGWYGPACSGHSMFADPPTWPVPVDGPVDLKQQIVALTRANPFIDDD</sequence>
<reference evidence="3 4" key="1">
    <citation type="submission" date="2024-02" db="EMBL/GenBank/DDBJ databases">
        <title>Chromosome-scale genome assembly of the rough periwinkle Littorina saxatilis.</title>
        <authorList>
            <person name="De Jode A."/>
            <person name="Faria R."/>
            <person name="Formenti G."/>
            <person name="Sims Y."/>
            <person name="Smith T.P."/>
            <person name="Tracey A."/>
            <person name="Wood J.M.D."/>
            <person name="Zagrodzka Z.B."/>
            <person name="Johannesson K."/>
            <person name="Butlin R.K."/>
            <person name="Leder E.H."/>
        </authorList>
    </citation>
    <scope>NUCLEOTIDE SEQUENCE [LARGE SCALE GENOMIC DNA]</scope>
    <source>
        <strain evidence="3">Snail1</strain>
        <tissue evidence="3">Muscle</tissue>
    </source>
</reference>
<dbReference type="SMART" id="SM00186">
    <property type="entry name" value="FBG"/>
    <property type="match status" value="1"/>
</dbReference>
<dbReference type="InterPro" id="IPR014716">
    <property type="entry name" value="Fibrinogen_a/b/g_C_1"/>
</dbReference>
<dbReference type="GO" id="GO:0005615">
    <property type="term" value="C:extracellular space"/>
    <property type="evidence" value="ECO:0007669"/>
    <property type="project" value="TreeGrafter"/>
</dbReference>
<proteinExistence type="predicted"/>
<dbReference type="Gene3D" id="3.90.215.10">
    <property type="entry name" value="Gamma Fibrinogen, chain A, domain 1"/>
    <property type="match status" value="1"/>
</dbReference>
<evidence type="ECO:0000256" key="1">
    <source>
        <dbReference type="SAM" id="SignalP"/>
    </source>
</evidence>
<feature type="chain" id="PRO_5043003471" description="Fibrinogen C-terminal domain-containing protein" evidence="1">
    <location>
        <begin position="22"/>
        <end position="354"/>
    </location>
</feature>
<keyword evidence="4" id="KW-1185">Reference proteome</keyword>
<dbReference type="PROSITE" id="PS51406">
    <property type="entry name" value="FIBRINOGEN_C_2"/>
    <property type="match status" value="1"/>
</dbReference>
<organism evidence="3 4">
    <name type="scientific">Littorina saxatilis</name>
    <dbReference type="NCBI Taxonomy" id="31220"/>
    <lineage>
        <taxon>Eukaryota</taxon>
        <taxon>Metazoa</taxon>
        <taxon>Spiralia</taxon>
        <taxon>Lophotrochozoa</taxon>
        <taxon>Mollusca</taxon>
        <taxon>Gastropoda</taxon>
        <taxon>Caenogastropoda</taxon>
        <taxon>Littorinimorpha</taxon>
        <taxon>Littorinoidea</taxon>
        <taxon>Littorinidae</taxon>
        <taxon>Littorina</taxon>
    </lineage>
</organism>
<dbReference type="InterPro" id="IPR050373">
    <property type="entry name" value="Fibrinogen_C-term_domain"/>
</dbReference>
<dbReference type="EMBL" id="JBAMIC010000010">
    <property type="protein sequence ID" value="KAK7102655.1"/>
    <property type="molecule type" value="Genomic_DNA"/>
</dbReference>
<dbReference type="PROSITE" id="PS01186">
    <property type="entry name" value="EGF_2"/>
    <property type="match status" value="1"/>
</dbReference>
<comment type="caution">
    <text evidence="3">The sequence shown here is derived from an EMBL/GenBank/DDBJ whole genome shotgun (WGS) entry which is preliminary data.</text>
</comment>
<protein>
    <recommendedName>
        <fullName evidence="2">Fibrinogen C-terminal domain-containing protein</fullName>
    </recommendedName>
</protein>
<evidence type="ECO:0000313" key="3">
    <source>
        <dbReference type="EMBL" id="KAK7102655.1"/>
    </source>
</evidence>